<dbReference type="EMBL" id="QTJU01000016">
    <property type="protein sequence ID" value="RFM25726.1"/>
    <property type="molecule type" value="Genomic_DNA"/>
</dbReference>
<dbReference type="InterPro" id="IPR018060">
    <property type="entry name" value="HTH_AraC"/>
</dbReference>
<dbReference type="Gene3D" id="1.10.10.60">
    <property type="entry name" value="Homeodomain-like"/>
    <property type="match status" value="1"/>
</dbReference>
<keyword evidence="1" id="KW-0805">Transcription regulation</keyword>
<dbReference type="Pfam" id="PF20240">
    <property type="entry name" value="DUF6597"/>
    <property type="match status" value="1"/>
</dbReference>
<dbReference type="InterPro" id="IPR046532">
    <property type="entry name" value="DUF6597"/>
</dbReference>
<dbReference type="GO" id="GO:0043565">
    <property type="term" value="F:sequence-specific DNA binding"/>
    <property type="evidence" value="ECO:0007669"/>
    <property type="project" value="InterPro"/>
</dbReference>
<organism evidence="5 6">
    <name type="scientific">Deminuibacter soli</name>
    <dbReference type="NCBI Taxonomy" id="2291815"/>
    <lineage>
        <taxon>Bacteria</taxon>
        <taxon>Pseudomonadati</taxon>
        <taxon>Bacteroidota</taxon>
        <taxon>Chitinophagia</taxon>
        <taxon>Chitinophagales</taxon>
        <taxon>Chitinophagaceae</taxon>
        <taxon>Deminuibacter</taxon>
    </lineage>
</organism>
<dbReference type="Proteomes" id="UP000261284">
    <property type="component" value="Unassembled WGS sequence"/>
</dbReference>
<dbReference type="PROSITE" id="PS01124">
    <property type="entry name" value="HTH_ARAC_FAMILY_2"/>
    <property type="match status" value="1"/>
</dbReference>
<feature type="domain" description="HTH araC/xylS-type" evidence="4">
    <location>
        <begin position="204"/>
        <end position="305"/>
    </location>
</feature>
<keyword evidence="6" id="KW-1185">Reference proteome</keyword>
<keyword evidence="2" id="KW-0238">DNA-binding</keyword>
<reference evidence="5 6" key="1">
    <citation type="submission" date="2018-08" db="EMBL/GenBank/DDBJ databases">
        <title>Chitinophagaceae sp. K23C18032701, a novel bacterium isolated from forest soil.</title>
        <authorList>
            <person name="Wang C."/>
        </authorList>
    </citation>
    <scope>NUCLEOTIDE SEQUENCE [LARGE SCALE GENOMIC DNA]</scope>
    <source>
        <strain evidence="5 6">K23C18032701</strain>
    </source>
</reference>
<dbReference type="Pfam" id="PF12833">
    <property type="entry name" value="HTH_18"/>
    <property type="match status" value="1"/>
</dbReference>
<proteinExistence type="predicted"/>
<name>A0A3E1NCL4_9BACT</name>
<dbReference type="PANTHER" id="PTHR46796">
    <property type="entry name" value="HTH-TYPE TRANSCRIPTIONAL ACTIVATOR RHAS-RELATED"/>
    <property type="match status" value="1"/>
</dbReference>
<dbReference type="PROSITE" id="PS00041">
    <property type="entry name" value="HTH_ARAC_FAMILY_1"/>
    <property type="match status" value="1"/>
</dbReference>
<dbReference type="AlphaFoldDB" id="A0A3E1NCL4"/>
<evidence type="ECO:0000313" key="5">
    <source>
        <dbReference type="EMBL" id="RFM25726.1"/>
    </source>
</evidence>
<evidence type="ECO:0000256" key="2">
    <source>
        <dbReference type="ARBA" id="ARBA00023125"/>
    </source>
</evidence>
<evidence type="ECO:0000256" key="3">
    <source>
        <dbReference type="ARBA" id="ARBA00023163"/>
    </source>
</evidence>
<comment type="caution">
    <text evidence="5">The sequence shown here is derived from an EMBL/GenBank/DDBJ whole genome shotgun (WGS) entry which is preliminary data.</text>
</comment>
<sequence>MHSRYCQYRNKQQYAAPASYRCYWLFLYKPSCYKPDMHTANTTAILPSPALAPYIRCFLLRELDTAGENVWMPCYARHEWFMPFCLQSRYKAFTRPGHNSTAAGDVTQPALALGISTGFAGSVCHNGQYRIFSIQFKPAGFYRIFGIPAAAFTDRFFDLPSIAGPYASLLLQQLQEAASLAAMKQHAETFLQYFLRRSKWRDPHNSIQQLAATLHNSAEVPITQLAAQANLSQRTFQRRFTEQVGVSPKTFARIARFNRAMQLKLEQPENNWTHIAHTCGYYDQMHMIKDFRDFTTLTPTELSDLTPAQAEYHQYSSAITSLIITGNPLY</sequence>
<evidence type="ECO:0000259" key="4">
    <source>
        <dbReference type="PROSITE" id="PS01124"/>
    </source>
</evidence>
<protein>
    <submittedName>
        <fullName evidence="5">AraC family transcriptional regulator</fullName>
    </submittedName>
</protein>
<gene>
    <name evidence="5" type="ORF">DXN05_23740</name>
</gene>
<keyword evidence="3" id="KW-0804">Transcription</keyword>
<dbReference type="InterPro" id="IPR018062">
    <property type="entry name" value="HTH_AraC-typ_CS"/>
</dbReference>
<evidence type="ECO:0000256" key="1">
    <source>
        <dbReference type="ARBA" id="ARBA00023015"/>
    </source>
</evidence>
<dbReference type="SMART" id="SM00342">
    <property type="entry name" value="HTH_ARAC"/>
    <property type="match status" value="1"/>
</dbReference>
<dbReference type="SUPFAM" id="SSF46689">
    <property type="entry name" value="Homeodomain-like"/>
    <property type="match status" value="2"/>
</dbReference>
<dbReference type="GO" id="GO:0003700">
    <property type="term" value="F:DNA-binding transcription factor activity"/>
    <property type="evidence" value="ECO:0007669"/>
    <property type="project" value="InterPro"/>
</dbReference>
<evidence type="ECO:0000313" key="6">
    <source>
        <dbReference type="Proteomes" id="UP000261284"/>
    </source>
</evidence>
<dbReference type="InterPro" id="IPR050204">
    <property type="entry name" value="AraC_XylS_family_regulators"/>
</dbReference>
<accession>A0A3E1NCL4</accession>
<dbReference type="InterPro" id="IPR009057">
    <property type="entry name" value="Homeodomain-like_sf"/>
</dbReference>